<feature type="transmembrane region" description="Helical" evidence="2">
    <location>
        <begin position="49"/>
        <end position="71"/>
    </location>
</feature>
<evidence type="ECO:0000313" key="4">
    <source>
        <dbReference type="EMBL" id="MFC5402627.1"/>
    </source>
</evidence>
<dbReference type="RefSeq" id="WP_378131245.1">
    <property type="nucleotide sequence ID" value="NZ_JBHSMI010000013.1"/>
</dbReference>
<dbReference type="InterPro" id="IPR032816">
    <property type="entry name" value="VTT_dom"/>
</dbReference>
<feature type="transmembrane region" description="Helical" evidence="2">
    <location>
        <begin position="12"/>
        <end position="29"/>
    </location>
</feature>
<dbReference type="PANTHER" id="PTHR42709">
    <property type="entry name" value="ALKALINE PHOSPHATASE LIKE PROTEIN"/>
    <property type="match status" value="1"/>
</dbReference>
<feature type="transmembrane region" description="Helical" evidence="2">
    <location>
        <begin position="173"/>
        <end position="190"/>
    </location>
</feature>
<sequence>MEWMNHLFEQYGYIVLFVGLFTESLALPFPGELAMAFAGHLAAFGHFNLAIAMVCAFLGATIGTTITYYLGKKLGTPFFEKYGKFIFLNAKRFDKLTKWFARYGNKLLLVSYFIPGFRHFTGYFAGISGIRFRYFLIFNHLGALLWVTTYVMLGHIFSDQFEKLIHMISKYSMRFVICIIAVSLLVLLLRKGKAITGFSKIEKKEVTVHEQK</sequence>
<evidence type="ECO:0000313" key="5">
    <source>
        <dbReference type="Proteomes" id="UP001596113"/>
    </source>
</evidence>
<gene>
    <name evidence="4" type="ORF">ACFPOF_07730</name>
</gene>
<proteinExistence type="inferred from homology"/>
<accession>A0ABW0HRY1</accession>
<dbReference type="PANTHER" id="PTHR42709:SF9">
    <property type="entry name" value="ALKALINE PHOSPHATASE LIKE PROTEIN"/>
    <property type="match status" value="1"/>
</dbReference>
<dbReference type="Pfam" id="PF09335">
    <property type="entry name" value="VTT_dom"/>
    <property type="match status" value="1"/>
</dbReference>
<protein>
    <submittedName>
        <fullName evidence="4">DedA family protein</fullName>
    </submittedName>
</protein>
<keyword evidence="2" id="KW-0812">Transmembrane</keyword>
<dbReference type="InterPro" id="IPR051311">
    <property type="entry name" value="DedA_domain"/>
</dbReference>
<evidence type="ECO:0000259" key="3">
    <source>
        <dbReference type="Pfam" id="PF09335"/>
    </source>
</evidence>
<feature type="transmembrane region" description="Helical" evidence="2">
    <location>
        <begin position="134"/>
        <end position="153"/>
    </location>
</feature>
<dbReference type="EMBL" id="JBHSMI010000013">
    <property type="protein sequence ID" value="MFC5402627.1"/>
    <property type="molecule type" value="Genomic_DNA"/>
</dbReference>
<keyword evidence="5" id="KW-1185">Reference proteome</keyword>
<reference evidence="5" key="1">
    <citation type="journal article" date="2019" name="Int. J. Syst. Evol. Microbiol.">
        <title>The Global Catalogue of Microorganisms (GCM) 10K type strain sequencing project: providing services to taxonomists for standard genome sequencing and annotation.</title>
        <authorList>
            <consortium name="The Broad Institute Genomics Platform"/>
            <consortium name="The Broad Institute Genome Sequencing Center for Infectious Disease"/>
            <person name="Wu L."/>
            <person name="Ma J."/>
        </authorList>
    </citation>
    <scope>NUCLEOTIDE SEQUENCE [LARGE SCALE GENOMIC DNA]</scope>
    <source>
        <strain evidence="5">CGMCC 1.18575</strain>
    </source>
</reference>
<name>A0ABW0HRY1_9BACL</name>
<keyword evidence="2" id="KW-1133">Transmembrane helix</keyword>
<evidence type="ECO:0000256" key="2">
    <source>
        <dbReference type="SAM" id="Phobius"/>
    </source>
</evidence>
<dbReference type="Proteomes" id="UP001596113">
    <property type="component" value="Unassembled WGS sequence"/>
</dbReference>
<comment type="caution">
    <text evidence="4">The sequence shown here is derived from an EMBL/GenBank/DDBJ whole genome shotgun (WGS) entry which is preliminary data.</text>
</comment>
<comment type="similarity">
    <text evidence="1">Belongs to the DedA family.</text>
</comment>
<evidence type="ECO:0000256" key="1">
    <source>
        <dbReference type="ARBA" id="ARBA00010792"/>
    </source>
</evidence>
<keyword evidence="2" id="KW-0472">Membrane</keyword>
<organism evidence="4 5">
    <name type="scientific">Cohnella soli</name>
    <dbReference type="NCBI Taxonomy" id="425005"/>
    <lineage>
        <taxon>Bacteria</taxon>
        <taxon>Bacillati</taxon>
        <taxon>Bacillota</taxon>
        <taxon>Bacilli</taxon>
        <taxon>Bacillales</taxon>
        <taxon>Paenibacillaceae</taxon>
        <taxon>Cohnella</taxon>
    </lineage>
</organism>
<feature type="domain" description="VTT" evidence="3">
    <location>
        <begin position="29"/>
        <end position="155"/>
    </location>
</feature>